<evidence type="ECO:0000256" key="8">
    <source>
        <dbReference type="ARBA" id="ARBA00022840"/>
    </source>
</evidence>
<proteinExistence type="inferred from homology"/>
<keyword evidence="5 14" id="KW-0808">Transferase</keyword>
<feature type="domain" description="7,8-dihydro-6-hydroxymethylpterin-pyrophosphokinase" evidence="13">
    <location>
        <begin position="7"/>
        <end position="138"/>
    </location>
</feature>
<comment type="function">
    <text evidence="10">Catalyzes the transfer of pyrophosphate from adenosine triphosphate (ATP) to 6-hydroxymethyl-7,8-dihydropterin, an enzymatic step in folate biosynthesis pathway.</text>
</comment>
<keyword evidence="6" id="KW-0547">Nucleotide-binding</keyword>
<dbReference type="NCBIfam" id="TIGR01498">
    <property type="entry name" value="folK"/>
    <property type="match status" value="1"/>
</dbReference>
<dbReference type="GO" id="GO:0003848">
    <property type="term" value="F:2-amino-4-hydroxy-6-hydroxymethyldihydropteridine diphosphokinase activity"/>
    <property type="evidence" value="ECO:0007669"/>
    <property type="project" value="UniProtKB-EC"/>
</dbReference>
<dbReference type="InterPro" id="IPR000550">
    <property type="entry name" value="Hppk"/>
</dbReference>
<dbReference type="InterPro" id="IPR035907">
    <property type="entry name" value="Hppk_sf"/>
</dbReference>
<dbReference type="EC" id="2.7.6.3" evidence="3"/>
<evidence type="ECO:0000256" key="2">
    <source>
        <dbReference type="ARBA" id="ARBA00005810"/>
    </source>
</evidence>
<dbReference type="Proteomes" id="UP000677668">
    <property type="component" value="Chromosome 1"/>
</dbReference>
<dbReference type="RefSeq" id="WP_211421778.1">
    <property type="nucleotide sequence ID" value="NZ_CP072642.1"/>
</dbReference>
<keyword evidence="15" id="KW-1185">Reference proteome</keyword>
<evidence type="ECO:0000256" key="4">
    <source>
        <dbReference type="ARBA" id="ARBA00016218"/>
    </source>
</evidence>
<accession>A0ABX8AYE8</accession>
<evidence type="ECO:0000256" key="12">
    <source>
        <dbReference type="ARBA" id="ARBA00033413"/>
    </source>
</evidence>
<evidence type="ECO:0000256" key="6">
    <source>
        <dbReference type="ARBA" id="ARBA00022741"/>
    </source>
</evidence>
<dbReference type="CDD" id="cd00483">
    <property type="entry name" value="HPPK"/>
    <property type="match status" value="1"/>
</dbReference>
<dbReference type="EMBL" id="CP072642">
    <property type="protein sequence ID" value="QUV93395.1"/>
    <property type="molecule type" value="Genomic_DNA"/>
</dbReference>
<dbReference type="SUPFAM" id="SSF55083">
    <property type="entry name" value="6-hydroxymethyl-7,8-dihydropterin pyrophosphokinase, HPPK"/>
    <property type="match status" value="1"/>
</dbReference>
<keyword evidence="8" id="KW-0067">ATP-binding</keyword>
<evidence type="ECO:0000256" key="10">
    <source>
        <dbReference type="ARBA" id="ARBA00029409"/>
    </source>
</evidence>
<evidence type="ECO:0000313" key="14">
    <source>
        <dbReference type="EMBL" id="QUV93395.1"/>
    </source>
</evidence>
<sequence>MAYHTFYLGLGSNLGDRVALLTRAIQRLTTGASQWRCANWYATAPVDYLEQPWFLNTVLELTVDLTPEAMLAQGLGLEAEAGRVRTVPKGARPLDVDILLCQTTDGVFLVSADSALTLPHPRLHQRRFVLTPLCDLIPDAQHPQLHQSFAHLLDACPDRSPVEIFAQNGFSFGGDARPEV</sequence>
<dbReference type="PANTHER" id="PTHR43071">
    <property type="entry name" value="2-AMINO-4-HYDROXY-6-HYDROXYMETHYLDIHYDROPTERIDINE PYROPHOSPHOKINASE"/>
    <property type="match status" value="1"/>
</dbReference>
<evidence type="ECO:0000256" key="7">
    <source>
        <dbReference type="ARBA" id="ARBA00022777"/>
    </source>
</evidence>
<keyword evidence="7" id="KW-0418">Kinase</keyword>
<name>A0ABX8AYE8_9BACT</name>
<evidence type="ECO:0000256" key="5">
    <source>
        <dbReference type="ARBA" id="ARBA00022679"/>
    </source>
</evidence>
<gene>
    <name evidence="14" type="primary">folK</name>
    <name evidence="14" type="ORF">J8C05_08445</name>
</gene>
<evidence type="ECO:0000256" key="11">
    <source>
        <dbReference type="ARBA" id="ARBA00029766"/>
    </source>
</evidence>
<organism evidence="14 15">
    <name type="scientific">Chloracidobacterium sp. N</name>
    <dbReference type="NCBI Taxonomy" id="2821540"/>
    <lineage>
        <taxon>Bacteria</taxon>
        <taxon>Pseudomonadati</taxon>
        <taxon>Acidobacteriota</taxon>
        <taxon>Terriglobia</taxon>
        <taxon>Terriglobales</taxon>
        <taxon>Acidobacteriaceae</taxon>
        <taxon>Chloracidobacterium</taxon>
        <taxon>Chloracidobacterium aggregatum</taxon>
    </lineage>
</organism>
<dbReference type="Gene3D" id="3.30.70.560">
    <property type="entry name" value="7,8-Dihydro-6-hydroxymethylpterin-pyrophosphokinase HPPK"/>
    <property type="match status" value="1"/>
</dbReference>
<comment type="pathway">
    <text evidence="1">Cofactor biosynthesis; tetrahydrofolate biosynthesis; 2-amino-4-hydroxy-6-hydroxymethyl-7,8-dihydropteridine diphosphate from 7,8-dihydroneopterin triphosphate: step 4/4.</text>
</comment>
<evidence type="ECO:0000256" key="1">
    <source>
        <dbReference type="ARBA" id="ARBA00005051"/>
    </source>
</evidence>
<evidence type="ECO:0000256" key="9">
    <source>
        <dbReference type="ARBA" id="ARBA00022909"/>
    </source>
</evidence>
<reference evidence="14 15" key="1">
    <citation type="submission" date="2021-03" db="EMBL/GenBank/DDBJ databases">
        <title>Genomic and phenotypic characterization of Chloracidobacterium isolates provides evidence for multiple species.</title>
        <authorList>
            <person name="Saini M.K."/>
            <person name="Costas A.M.G."/>
            <person name="Tank M."/>
            <person name="Bryant D.A."/>
        </authorList>
    </citation>
    <scope>NUCLEOTIDE SEQUENCE [LARGE SCALE GENOMIC DNA]</scope>
    <source>
        <strain evidence="14 15">N</strain>
    </source>
</reference>
<keyword evidence="9" id="KW-0289">Folate biosynthesis</keyword>
<evidence type="ECO:0000256" key="3">
    <source>
        <dbReference type="ARBA" id="ARBA00013253"/>
    </source>
</evidence>
<dbReference type="PANTHER" id="PTHR43071:SF1">
    <property type="entry name" value="2-AMINO-4-HYDROXY-6-HYDROXYMETHYLDIHYDROPTERIDINE PYROPHOSPHOKINASE"/>
    <property type="match status" value="1"/>
</dbReference>
<evidence type="ECO:0000259" key="13">
    <source>
        <dbReference type="Pfam" id="PF01288"/>
    </source>
</evidence>
<dbReference type="Pfam" id="PF01288">
    <property type="entry name" value="HPPK"/>
    <property type="match status" value="1"/>
</dbReference>
<comment type="similarity">
    <text evidence="2">Belongs to the HPPK family.</text>
</comment>
<evidence type="ECO:0000313" key="15">
    <source>
        <dbReference type="Proteomes" id="UP000677668"/>
    </source>
</evidence>
<protein>
    <recommendedName>
        <fullName evidence="4">2-amino-4-hydroxy-6-hydroxymethyldihydropteridine pyrophosphokinase</fullName>
        <ecNumber evidence="3">2.7.6.3</ecNumber>
    </recommendedName>
    <alternativeName>
        <fullName evidence="11">6-hydroxymethyl-7,8-dihydropterin pyrophosphokinase</fullName>
    </alternativeName>
    <alternativeName>
        <fullName evidence="12">7,8-dihydro-6-hydroxymethylpterin-pyrophosphokinase</fullName>
    </alternativeName>
</protein>